<comment type="caution">
    <text evidence="2">The sequence shown here is derived from an EMBL/GenBank/DDBJ whole genome shotgun (WGS) entry which is preliminary data.</text>
</comment>
<dbReference type="EMBL" id="MAEM01000243">
    <property type="protein sequence ID" value="OBS01881.1"/>
    <property type="molecule type" value="Genomic_DNA"/>
</dbReference>
<name>A0A1A6BHV6_MYCGO</name>
<dbReference type="Proteomes" id="UP000093757">
    <property type="component" value="Unassembled WGS sequence"/>
</dbReference>
<dbReference type="RefSeq" id="WP_065133890.1">
    <property type="nucleotide sequence ID" value="NZ_MAEM01000243.1"/>
</dbReference>
<proteinExistence type="predicted"/>
<evidence type="ECO:0000313" key="2">
    <source>
        <dbReference type="EMBL" id="OBS01881.1"/>
    </source>
</evidence>
<sequence>MTAPNQGPCVCDVEEMLRQGGEIRPEGEIRVTKAHEHAEFEPYACADCDCEGFRPPGSHTEPAQNRAQINGDGQTPPPAGDRPHLTIPAVLDFSAERVHDTAQHLDQIITQIRGTFTDPDDPLAVCALADMLEATWPDTADSWVALVLATRRLIDATNHGRRTRQAAAFEAFRRKVQR</sequence>
<protein>
    <submittedName>
        <fullName evidence="2">Uncharacterized protein</fullName>
    </submittedName>
</protein>
<dbReference type="AlphaFoldDB" id="A0A1A6BHV6"/>
<gene>
    <name evidence="2" type="ORF">A9W98_18025</name>
</gene>
<organism evidence="2 3">
    <name type="scientific">Mycobacterium gordonae</name>
    <dbReference type="NCBI Taxonomy" id="1778"/>
    <lineage>
        <taxon>Bacteria</taxon>
        <taxon>Bacillati</taxon>
        <taxon>Actinomycetota</taxon>
        <taxon>Actinomycetes</taxon>
        <taxon>Mycobacteriales</taxon>
        <taxon>Mycobacteriaceae</taxon>
        <taxon>Mycobacterium</taxon>
    </lineage>
</organism>
<feature type="compositionally biased region" description="Polar residues" evidence="1">
    <location>
        <begin position="61"/>
        <end position="73"/>
    </location>
</feature>
<dbReference type="OrthoDB" id="4753669at2"/>
<reference evidence="2 3" key="1">
    <citation type="submission" date="2016-06" db="EMBL/GenBank/DDBJ databases">
        <authorList>
            <person name="Kjaerup R.B."/>
            <person name="Dalgaard T.S."/>
            <person name="Juul-Madsen H.R."/>
        </authorList>
    </citation>
    <scope>NUCLEOTIDE SEQUENCE [LARGE SCALE GENOMIC DNA]</scope>
    <source>
        <strain evidence="2 3">1245752.6</strain>
    </source>
</reference>
<accession>A0A1A6BHV6</accession>
<evidence type="ECO:0000313" key="3">
    <source>
        <dbReference type="Proteomes" id="UP000093757"/>
    </source>
</evidence>
<evidence type="ECO:0000256" key="1">
    <source>
        <dbReference type="SAM" id="MobiDB-lite"/>
    </source>
</evidence>
<feature type="region of interest" description="Disordered" evidence="1">
    <location>
        <begin position="56"/>
        <end position="83"/>
    </location>
</feature>